<dbReference type="InterPro" id="IPR013424">
    <property type="entry name" value="Ice-binding_C"/>
</dbReference>
<feature type="chain" id="PRO_5010359333" description="Ice-binding protein C-terminal domain-containing protein" evidence="1">
    <location>
        <begin position="24"/>
        <end position="220"/>
    </location>
</feature>
<reference evidence="3 4" key="1">
    <citation type="submission" date="2016-09" db="EMBL/GenBank/DDBJ databases">
        <title>Metabolic pathway, cell adaptation mechanisms and a novel monoxygenase revealed through proteogenomic-transcription analysis of a Sphingomonas haloaromaticamans strain degrading the fungicide ortho-phenylphenol.</title>
        <authorList>
            <person name="Perruchon C."/>
            <person name="Papadopoulou E.S."/>
            <person name="Rousidou C."/>
            <person name="Vasileiadis S."/>
            <person name="Tanou G."/>
            <person name="Amoutzias G."/>
            <person name="Molassiotis A."/>
            <person name="Karpouzas D.G."/>
        </authorList>
    </citation>
    <scope>NUCLEOTIDE SEQUENCE [LARGE SCALE GENOMIC DNA]</scope>
    <source>
        <strain evidence="3 4">P3</strain>
    </source>
</reference>
<evidence type="ECO:0000313" key="3">
    <source>
        <dbReference type="EMBL" id="OHT19016.1"/>
    </source>
</evidence>
<accession>A0A1S1HBK5</accession>
<gene>
    <name evidence="3" type="ORF">BHE75_00996</name>
</gene>
<keyword evidence="4" id="KW-1185">Reference proteome</keyword>
<feature type="domain" description="Ice-binding protein C-terminal" evidence="2">
    <location>
        <begin position="186"/>
        <end position="211"/>
    </location>
</feature>
<keyword evidence="1" id="KW-0732">Signal</keyword>
<dbReference type="Pfam" id="PF07589">
    <property type="entry name" value="PEP-CTERM"/>
    <property type="match status" value="1"/>
</dbReference>
<proteinExistence type="predicted"/>
<dbReference type="AlphaFoldDB" id="A0A1S1HBK5"/>
<dbReference type="EMBL" id="MIPT01000001">
    <property type="protein sequence ID" value="OHT19016.1"/>
    <property type="molecule type" value="Genomic_DNA"/>
</dbReference>
<dbReference type="NCBIfam" id="TIGR02595">
    <property type="entry name" value="PEP_CTERM"/>
    <property type="match status" value="1"/>
</dbReference>
<organism evidence="3 4">
    <name type="scientific">Edaphosphingomonas haloaromaticamans</name>
    <dbReference type="NCBI Taxonomy" id="653954"/>
    <lineage>
        <taxon>Bacteria</taxon>
        <taxon>Pseudomonadati</taxon>
        <taxon>Pseudomonadota</taxon>
        <taxon>Alphaproteobacteria</taxon>
        <taxon>Sphingomonadales</taxon>
        <taxon>Rhizorhabdaceae</taxon>
        <taxon>Edaphosphingomonas</taxon>
    </lineage>
</organism>
<evidence type="ECO:0000259" key="2">
    <source>
        <dbReference type="Pfam" id="PF07589"/>
    </source>
</evidence>
<comment type="caution">
    <text evidence="3">The sequence shown here is derived from an EMBL/GenBank/DDBJ whole genome shotgun (WGS) entry which is preliminary data.</text>
</comment>
<protein>
    <recommendedName>
        <fullName evidence="2">Ice-binding protein C-terminal domain-containing protein</fullName>
    </recommendedName>
</protein>
<feature type="signal peptide" evidence="1">
    <location>
        <begin position="1"/>
        <end position="23"/>
    </location>
</feature>
<dbReference type="NCBIfam" id="NF035944">
    <property type="entry name" value="PEPxxWA-CTERM"/>
    <property type="match status" value="1"/>
</dbReference>
<dbReference type="Proteomes" id="UP000179467">
    <property type="component" value="Unassembled WGS sequence"/>
</dbReference>
<name>A0A1S1HBK5_9SPHN</name>
<evidence type="ECO:0000313" key="4">
    <source>
        <dbReference type="Proteomes" id="UP000179467"/>
    </source>
</evidence>
<sequence>MRMFKSSVALLALSLALPVTANAAIVTLTFEGIGNLNPVGDFYAAQGIIFSDDTLAVIDADAGGTGNIANEPSASTVMFFLNSNNAVLNVAAGFETGFSFFYSSSTAATVNVWSEVGATGTLLGSIDLTAQFSNNCTGDPNGQFCNWTPIGVAFEGLARSIDFGGTANQTAFDNITFGSERPTQGAIPEPGSWAMMIAGFGLVGATARRRRYRARIAFAD</sequence>
<evidence type="ECO:0000256" key="1">
    <source>
        <dbReference type="SAM" id="SignalP"/>
    </source>
</evidence>